<dbReference type="EMBL" id="SMMG02000002">
    <property type="protein sequence ID" value="KAA3485702.1"/>
    <property type="molecule type" value="Genomic_DNA"/>
</dbReference>
<dbReference type="OrthoDB" id="637682at2759"/>
<evidence type="ECO:0000256" key="2">
    <source>
        <dbReference type="ARBA" id="ARBA00022472"/>
    </source>
</evidence>
<dbReference type="GO" id="GO:0003676">
    <property type="term" value="F:nucleic acid binding"/>
    <property type="evidence" value="ECO:0007669"/>
    <property type="project" value="InterPro"/>
</dbReference>
<dbReference type="PANTHER" id="PTHR13068:SF36">
    <property type="entry name" value="TRANSCRIPTION TERMINATION FACTOR MTEF1, CHLOROPLASTIC"/>
    <property type="match status" value="1"/>
</dbReference>
<evidence type="ECO:0000256" key="1">
    <source>
        <dbReference type="ARBA" id="ARBA00007692"/>
    </source>
</evidence>
<evidence type="ECO:0000313" key="5">
    <source>
        <dbReference type="Proteomes" id="UP000325315"/>
    </source>
</evidence>
<gene>
    <name evidence="4" type="ORF">EPI10_007647</name>
</gene>
<sequence length="316" mass="35617">MQACRFQLHYPQPVLKHPATTPPIPKDGGLLFRRKLLYLQSLNINPHKALNLNPSLRSTPLSSLLSLERSLSSVGLSRPSIGRILDMCPLLLTSDPLPPINFLLHEVPLPFPHLPLSLTRCPRLLVSSVLTQLRPTLRFLTSLGLVLNSHTTLLLVSNVENTLKPKINFLQSLGFDEPEVNRMVVRSPGLLTLSVENNMSPKAEFFLEEMEGDLEELKRFPQYFSFSLEKKIKPRHRALVEYGFKLPLSKMLKISDGEFNARLIEMRLQRLAINTLLVFQAIKSVSLEISMVAELRTLAPCHMMVAMSLAQSISES</sequence>
<keyword evidence="2" id="KW-0804">Transcription</keyword>
<dbReference type="Gene3D" id="1.25.70.10">
    <property type="entry name" value="Transcription termination factor 3, mitochondrial"/>
    <property type="match status" value="1"/>
</dbReference>
<proteinExistence type="inferred from homology"/>
<protein>
    <submittedName>
        <fullName evidence="4">Transcription termination factor MTEF1, chloroplastic-like</fullName>
    </submittedName>
</protein>
<name>A0A5B6WXQ0_9ROSI</name>
<comment type="caution">
    <text evidence="4">The sequence shown here is derived from an EMBL/GenBank/DDBJ whole genome shotgun (WGS) entry which is preliminary data.</text>
</comment>
<accession>A0A5B6WXQ0</accession>
<dbReference type="InterPro" id="IPR003690">
    <property type="entry name" value="MTERF"/>
</dbReference>
<keyword evidence="3" id="KW-0809">Transit peptide</keyword>
<dbReference type="Pfam" id="PF02536">
    <property type="entry name" value="mTERF"/>
    <property type="match status" value="1"/>
</dbReference>
<dbReference type="Proteomes" id="UP000325315">
    <property type="component" value="Unassembled WGS sequence"/>
</dbReference>
<keyword evidence="5" id="KW-1185">Reference proteome</keyword>
<keyword evidence="2" id="KW-0805">Transcription regulation</keyword>
<dbReference type="PANTHER" id="PTHR13068">
    <property type="entry name" value="CGI-12 PROTEIN-RELATED"/>
    <property type="match status" value="1"/>
</dbReference>
<organism evidence="4 5">
    <name type="scientific">Gossypium australe</name>
    <dbReference type="NCBI Taxonomy" id="47621"/>
    <lineage>
        <taxon>Eukaryota</taxon>
        <taxon>Viridiplantae</taxon>
        <taxon>Streptophyta</taxon>
        <taxon>Embryophyta</taxon>
        <taxon>Tracheophyta</taxon>
        <taxon>Spermatophyta</taxon>
        <taxon>Magnoliopsida</taxon>
        <taxon>eudicotyledons</taxon>
        <taxon>Gunneridae</taxon>
        <taxon>Pentapetalae</taxon>
        <taxon>rosids</taxon>
        <taxon>malvids</taxon>
        <taxon>Malvales</taxon>
        <taxon>Malvaceae</taxon>
        <taxon>Malvoideae</taxon>
        <taxon>Gossypium</taxon>
    </lineage>
</organism>
<evidence type="ECO:0000256" key="3">
    <source>
        <dbReference type="ARBA" id="ARBA00022946"/>
    </source>
</evidence>
<keyword evidence="2" id="KW-0806">Transcription termination</keyword>
<comment type="similarity">
    <text evidence="1">Belongs to the mTERF family.</text>
</comment>
<dbReference type="AlphaFoldDB" id="A0A5B6WXQ0"/>
<dbReference type="SMART" id="SM00733">
    <property type="entry name" value="Mterf"/>
    <property type="match status" value="4"/>
</dbReference>
<dbReference type="GO" id="GO:0006353">
    <property type="term" value="P:DNA-templated transcription termination"/>
    <property type="evidence" value="ECO:0007669"/>
    <property type="project" value="UniProtKB-KW"/>
</dbReference>
<evidence type="ECO:0000313" key="4">
    <source>
        <dbReference type="EMBL" id="KAA3485702.1"/>
    </source>
</evidence>
<reference evidence="4" key="1">
    <citation type="submission" date="2019-08" db="EMBL/GenBank/DDBJ databases">
        <authorList>
            <person name="Liu F."/>
        </authorList>
    </citation>
    <scope>NUCLEOTIDE SEQUENCE [LARGE SCALE GENOMIC DNA]</scope>
    <source>
        <strain evidence="4">PA1801</strain>
        <tissue evidence="4">Leaf</tissue>
    </source>
</reference>
<dbReference type="InterPro" id="IPR038538">
    <property type="entry name" value="MTERF_sf"/>
</dbReference>